<protein>
    <submittedName>
        <fullName evidence="1">Uncharacterized protein</fullName>
    </submittedName>
</protein>
<dbReference type="EMBL" id="CP031264">
    <property type="protein sequence ID" value="AXI77238.1"/>
    <property type="molecule type" value="Genomic_DNA"/>
</dbReference>
<dbReference type="RefSeq" id="WP_111491756.1">
    <property type="nucleotide sequence ID" value="NZ_CP031264.1"/>
</dbReference>
<proteinExistence type="predicted"/>
<dbReference type="KEGG" id="stri:C7M71_007095"/>
<dbReference type="OrthoDB" id="3855550at2"/>
<dbReference type="Proteomes" id="UP000249340">
    <property type="component" value="Chromosome"/>
</dbReference>
<gene>
    <name evidence="1" type="ORF">C7M71_007095</name>
</gene>
<evidence type="ECO:0000313" key="1">
    <source>
        <dbReference type="EMBL" id="AXI77238.1"/>
    </source>
</evidence>
<name>A0A345SU33_9ACTN</name>
<dbReference type="AlphaFoldDB" id="A0A345SU33"/>
<sequence>MRSADTEFVGGPLDGRVLPILLSPFNNVPKVYRVPVPAHLDRPAATLVYHRAKQYDARGRWRWRYEYEAADGEAADR</sequence>
<accession>A0A345SU33</accession>
<keyword evidence="2" id="KW-1185">Reference proteome</keyword>
<organism evidence="1 2">
    <name type="scientific">Peterkaempfera bronchialis</name>
    <dbReference type="NCBI Taxonomy" id="2126346"/>
    <lineage>
        <taxon>Bacteria</taxon>
        <taxon>Bacillati</taxon>
        <taxon>Actinomycetota</taxon>
        <taxon>Actinomycetes</taxon>
        <taxon>Kitasatosporales</taxon>
        <taxon>Streptomycetaceae</taxon>
        <taxon>Peterkaempfera</taxon>
    </lineage>
</organism>
<evidence type="ECO:0000313" key="2">
    <source>
        <dbReference type="Proteomes" id="UP000249340"/>
    </source>
</evidence>
<reference evidence="2" key="1">
    <citation type="submission" date="2018-07" db="EMBL/GenBank/DDBJ databases">
        <title>Streptacidiphilus bronchialis DSM 106435 chromosome.</title>
        <authorList>
            <person name="Batra D."/>
            <person name="Gulvik C.A."/>
        </authorList>
    </citation>
    <scope>NUCLEOTIDE SEQUENCE [LARGE SCALE GENOMIC DNA]</scope>
    <source>
        <strain evidence="2">DSM 106435</strain>
    </source>
</reference>